<dbReference type="OrthoDB" id="9816067at2"/>
<dbReference type="Gene3D" id="3.30.300.210">
    <property type="entry name" value="Nutrient germinant receptor protein C, domain 3"/>
    <property type="match status" value="1"/>
</dbReference>
<accession>A0A5D4SVM0</accession>
<evidence type="ECO:0000256" key="1">
    <source>
        <dbReference type="ARBA" id="ARBA00004635"/>
    </source>
</evidence>
<dbReference type="RefSeq" id="WP_148988535.1">
    <property type="nucleotide sequence ID" value="NZ_VTEV01000005.1"/>
</dbReference>
<evidence type="ECO:0000256" key="2">
    <source>
        <dbReference type="ARBA" id="ARBA00007886"/>
    </source>
</evidence>
<evidence type="ECO:0000259" key="8">
    <source>
        <dbReference type="Pfam" id="PF05504"/>
    </source>
</evidence>
<evidence type="ECO:0000313" key="11">
    <source>
        <dbReference type="Proteomes" id="UP000322524"/>
    </source>
</evidence>
<gene>
    <name evidence="10" type="ORF">FZC76_12550</name>
</gene>
<evidence type="ECO:0000313" key="10">
    <source>
        <dbReference type="EMBL" id="TYS67420.1"/>
    </source>
</evidence>
<keyword evidence="6" id="KW-0564">Palmitate</keyword>
<dbReference type="NCBIfam" id="TIGR02887">
    <property type="entry name" value="spore_ger_x_C"/>
    <property type="match status" value="1"/>
</dbReference>
<keyword evidence="4" id="KW-0732">Signal</keyword>
<dbReference type="InterPro" id="IPR008844">
    <property type="entry name" value="Spore_GerAC-like"/>
</dbReference>
<dbReference type="PANTHER" id="PTHR35789">
    <property type="entry name" value="SPORE GERMINATION PROTEIN B3"/>
    <property type="match status" value="1"/>
</dbReference>
<dbReference type="InterPro" id="IPR046953">
    <property type="entry name" value="Spore_GerAC-like_C"/>
</dbReference>
<keyword evidence="5" id="KW-0472">Membrane</keyword>
<dbReference type="InterPro" id="IPR057336">
    <property type="entry name" value="GerAC_N"/>
</dbReference>
<evidence type="ECO:0000256" key="5">
    <source>
        <dbReference type="ARBA" id="ARBA00023136"/>
    </source>
</evidence>
<protein>
    <submittedName>
        <fullName evidence="10">Ger(X)C family spore germination protein</fullName>
    </submittedName>
</protein>
<dbReference type="PANTHER" id="PTHR35789:SF1">
    <property type="entry name" value="SPORE GERMINATION PROTEIN B3"/>
    <property type="match status" value="1"/>
</dbReference>
<evidence type="ECO:0000259" key="9">
    <source>
        <dbReference type="Pfam" id="PF25198"/>
    </source>
</evidence>
<dbReference type="AlphaFoldDB" id="A0A5D4SVM0"/>
<dbReference type="GO" id="GO:0009847">
    <property type="term" value="P:spore germination"/>
    <property type="evidence" value="ECO:0007669"/>
    <property type="project" value="InterPro"/>
</dbReference>
<dbReference type="InterPro" id="IPR038501">
    <property type="entry name" value="Spore_GerAC_C_sf"/>
</dbReference>
<evidence type="ECO:0000256" key="3">
    <source>
        <dbReference type="ARBA" id="ARBA00022544"/>
    </source>
</evidence>
<dbReference type="Pfam" id="PF25198">
    <property type="entry name" value="Spore_GerAC_N"/>
    <property type="match status" value="1"/>
</dbReference>
<dbReference type="EMBL" id="VTEV01000005">
    <property type="protein sequence ID" value="TYS67420.1"/>
    <property type="molecule type" value="Genomic_DNA"/>
</dbReference>
<sequence length="401" mass="45631">MDTMWRKNLLPIITSVFLFVSSLIIGKNAEDSLIRDLIIISAIAVDMKDEDEDFLVTVQAINAPSVKDSASEKLGFVLYQESGRTITEALQKIQKSFSRYLFMDDLEVILISEEIAKKRGIADVVNYLFLEQTISSNTMLFVSKETSAHDILAMFTPFHKVSSKRIVDTIENIKEYSSFAFPVFPNRVKNFLLNYPVVNNVIPYISIAGDVEVGLKKENIEAYQPKSKMEINGMSYFKKDKLIDFLSLEESKNLLFLMDNVREGSLEVSCPEGPGYFSYQYKKSKTSFKVDWTGDSPQIGIKVKTNGRIIESTCKTSFEHPNMDLFRKQIRNQLEDSITNLIHKSQAENLDYIGFAKELYISKPSKWRDIEGEWASVFPTIPFDLKADVSIQRSGDAISLD</sequence>
<keyword evidence="3" id="KW-0309">Germination</keyword>
<dbReference type="GO" id="GO:0016020">
    <property type="term" value="C:membrane"/>
    <property type="evidence" value="ECO:0007669"/>
    <property type="project" value="UniProtKB-SubCell"/>
</dbReference>
<organism evidence="10 11">
    <name type="scientific">Sutcliffiella horikoshii</name>
    <dbReference type="NCBI Taxonomy" id="79883"/>
    <lineage>
        <taxon>Bacteria</taxon>
        <taxon>Bacillati</taxon>
        <taxon>Bacillota</taxon>
        <taxon>Bacilli</taxon>
        <taxon>Bacillales</taxon>
        <taxon>Bacillaceae</taxon>
        <taxon>Sutcliffiella</taxon>
    </lineage>
</organism>
<comment type="subcellular location">
    <subcellularLocation>
        <location evidence="1">Membrane</location>
        <topology evidence="1">Lipid-anchor</topology>
    </subcellularLocation>
</comment>
<feature type="domain" description="Spore germination protein N-terminal" evidence="9">
    <location>
        <begin position="34"/>
        <end position="206"/>
    </location>
</feature>
<comment type="caution">
    <text evidence="10">The sequence shown here is derived from an EMBL/GenBank/DDBJ whole genome shotgun (WGS) entry which is preliminary data.</text>
</comment>
<evidence type="ECO:0000256" key="4">
    <source>
        <dbReference type="ARBA" id="ARBA00022729"/>
    </source>
</evidence>
<dbReference type="Pfam" id="PF05504">
    <property type="entry name" value="Spore_GerAC"/>
    <property type="match status" value="1"/>
</dbReference>
<reference evidence="10 11" key="1">
    <citation type="submission" date="2019-08" db="EMBL/GenBank/DDBJ databases">
        <title>Bacillus genomes from the desert of Cuatro Cienegas, Coahuila.</title>
        <authorList>
            <person name="Olmedo-Alvarez G."/>
        </authorList>
    </citation>
    <scope>NUCLEOTIDE SEQUENCE [LARGE SCALE GENOMIC DNA]</scope>
    <source>
        <strain evidence="10 11">CH28_1T</strain>
    </source>
</reference>
<comment type="similarity">
    <text evidence="2">Belongs to the GerABKC lipoprotein family.</text>
</comment>
<dbReference type="Proteomes" id="UP000322524">
    <property type="component" value="Unassembled WGS sequence"/>
</dbReference>
<name>A0A5D4SVM0_9BACI</name>
<proteinExistence type="inferred from homology"/>
<feature type="domain" description="Spore germination GerAC-like C-terminal" evidence="8">
    <location>
        <begin position="232"/>
        <end position="395"/>
    </location>
</feature>
<evidence type="ECO:0000256" key="7">
    <source>
        <dbReference type="ARBA" id="ARBA00023288"/>
    </source>
</evidence>
<evidence type="ECO:0000256" key="6">
    <source>
        <dbReference type="ARBA" id="ARBA00023139"/>
    </source>
</evidence>
<keyword evidence="7" id="KW-0449">Lipoprotein</keyword>